<gene>
    <name evidence="1" type="ORF">LTS18_002832</name>
</gene>
<keyword evidence="2" id="KW-1185">Reference proteome</keyword>
<name>A0ACC3DYZ2_9PEZI</name>
<sequence>MAEYFGSNDSEFSVYWQWFGQAFFRYASNIRNQRSGLLGITIQSLFQSLLTLPLHCTDLLTSTVRDERTWRRAYSSKGANTNANWAVDLLTD</sequence>
<evidence type="ECO:0000313" key="1">
    <source>
        <dbReference type="EMBL" id="KAK3081778.1"/>
    </source>
</evidence>
<protein>
    <submittedName>
        <fullName evidence="1">Uncharacterized protein</fullName>
    </submittedName>
</protein>
<proteinExistence type="predicted"/>
<reference evidence="1" key="1">
    <citation type="submission" date="2024-09" db="EMBL/GenBank/DDBJ databases">
        <title>Black Yeasts Isolated from many extreme environments.</title>
        <authorList>
            <person name="Coleine C."/>
            <person name="Stajich J.E."/>
            <person name="Selbmann L."/>
        </authorList>
    </citation>
    <scope>NUCLEOTIDE SEQUENCE</scope>
    <source>
        <strain evidence="1">CCFEE 5737</strain>
    </source>
</reference>
<accession>A0ACC3DYZ2</accession>
<comment type="caution">
    <text evidence="1">The sequence shown here is derived from an EMBL/GenBank/DDBJ whole genome shotgun (WGS) entry which is preliminary data.</text>
</comment>
<organism evidence="1 2">
    <name type="scientific">Coniosporium uncinatum</name>
    <dbReference type="NCBI Taxonomy" id="93489"/>
    <lineage>
        <taxon>Eukaryota</taxon>
        <taxon>Fungi</taxon>
        <taxon>Dikarya</taxon>
        <taxon>Ascomycota</taxon>
        <taxon>Pezizomycotina</taxon>
        <taxon>Dothideomycetes</taxon>
        <taxon>Dothideomycetes incertae sedis</taxon>
        <taxon>Coniosporium</taxon>
    </lineage>
</organism>
<dbReference type="EMBL" id="JAWDJW010000068">
    <property type="protein sequence ID" value="KAK3081778.1"/>
    <property type="molecule type" value="Genomic_DNA"/>
</dbReference>
<evidence type="ECO:0000313" key="2">
    <source>
        <dbReference type="Proteomes" id="UP001186974"/>
    </source>
</evidence>
<dbReference type="Proteomes" id="UP001186974">
    <property type="component" value="Unassembled WGS sequence"/>
</dbReference>